<accession>B7PYN7</accession>
<dbReference type="EnsemblMetazoa" id="ISCW020710-RA">
    <property type="protein sequence ID" value="ISCW020710-PA"/>
    <property type="gene ID" value="ISCW020710"/>
</dbReference>
<keyword evidence="5" id="KW-1133">Transmembrane helix</keyword>
<dbReference type="EMBL" id="DS821021">
    <property type="protein sequence ID" value="EEC11709.1"/>
    <property type="molecule type" value="Genomic_DNA"/>
</dbReference>
<dbReference type="PANTHER" id="PTHR10110">
    <property type="entry name" value="SODIUM/HYDROGEN EXCHANGER"/>
    <property type="match status" value="1"/>
</dbReference>
<dbReference type="Proteomes" id="UP000001555">
    <property type="component" value="Unassembled WGS sequence"/>
</dbReference>
<dbReference type="OrthoDB" id="441412at2759"/>
<keyword evidence="3" id="KW-1003">Cell membrane</keyword>
<dbReference type="GO" id="GO:0005886">
    <property type="term" value="C:plasma membrane"/>
    <property type="evidence" value="ECO:0007669"/>
    <property type="project" value="UniProtKB-SubCell"/>
</dbReference>
<evidence type="ECO:0000313" key="8">
    <source>
        <dbReference type="Proteomes" id="UP000001555"/>
    </source>
</evidence>
<protein>
    <submittedName>
        <fullName evidence="6 7">Sodium/hydrogen exchanger plant, putative</fullName>
    </submittedName>
</protein>
<dbReference type="STRING" id="6945.B7PYN7"/>
<sequence length="217" mass="23848">MFCRIAFGGPLLGFIMGKIAVWSLSKVFNDSVIEITITLSSAYVTYYLAENVFYVSGVLAVVALGVVISANKVSISPEVEEFVHSFWEMLSYLANTLIFIIVGVVITERSLSFIEKNDLFLILITYIGITVFRLVMIGILSPILTRLGYGLKWQDAVVMTWGGLRGAVGLALALSVAESRYINRETIGNKILIQVSGIVILTLLVNATTTNFLLRIL</sequence>
<evidence type="ECO:0000313" key="7">
    <source>
        <dbReference type="EnsemblMetazoa" id="ISCW020710-PA"/>
    </source>
</evidence>
<evidence type="ECO:0000256" key="5">
    <source>
        <dbReference type="SAM" id="Phobius"/>
    </source>
</evidence>
<reference evidence="7" key="2">
    <citation type="submission" date="2020-05" db="UniProtKB">
        <authorList>
            <consortium name="EnsemblMetazoa"/>
        </authorList>
    </citation>
    <scope>IDENTIFICATION</scope>
    <source>
        <strain evidence="7">wikel</strain>
    </source>
</reference>
<proteinExistence type="predicted"/>
<comment type="subcellular location">
    <subcellularLocation>
        <location evidence="1">Cell membrane</location>
        <topology evidence="1">Multi-pass membrane protein</topology>
    </subcellularLocation>
</comment>
<evidence type="ECO:0000256" key="2">
    <source>
        <dbReference type="ARBA" id="ARBA00022448"/>
    </source>
</evidence>
<dbReference type="HOGENOM" id="CLU_1275046_0_0_1"/>
<feature type="transmembrane region" description="Helical" evidence="5">
    <location>
        <begin position="156"/>
        <end position="179"/>
    </location>
</feature>
<feature type="transmembrane region" description="Helical" evidence="5">
    <location>
        <begin position="191"/>
        <end position="214"/>
    </location>
</feature>
<dbReference type="PANTHER" id="PTHR10110:SF86">
    <property type="entry name" value="SODIUM_HYDROGEN EXCHANGER 7"/>
    <property type="match status" value="1"/>
</dbReference>
<dbReference type="VEuPathDB" id="VectorBase:ISCW020710"/>
<keyword evidence="5" id="KW-0812">Transmembrane</keyword>
<gene>
    <name evidence="6" type="ORF">IscW_ISCW020710</name>
</gene>
<dbReference type="EMBL" id="ABJB010226858">
    <property type="status" value="NOT_ANNOTATED_CDS"/>
    <property type="molecule type" value="Genomic_DNA"/>
</dbReference>
<dbReference type="PaxDb" id="6945-B7PYN7"/>
<feature type="transmembrane region" description="Helical" evidence="5">
    <location>
        <begin position="119"/>
        <end position="144"/>
    </location>
</feature>
<dbReference type="EMBL" id="ABJB010218841">
    <property type="status" value="NOT_ANNOTATED_CDS"/>
    <property type="molecule type" value="Genomic_DNA"/>
</dbReference>
<evidence type="ECO:0000256" key="1">
    <source>
        <dbReference type="ARBA" id="ARBA00004651"/>
    </source>
</evidence>
<keyword evidence="4" id="KW-0406">Ion transport</keyword>
<dbReference type="EMBL" id="ABJB010099233">
    <property type="status" value="NOT_ANNOTATED_CDS"/>
    <property type="molecule type" value="Genomic_DNA"/>
</dbReference>
<feature type="transmembrane region" description="Helical" evidence="5">
    <location>
        <begin position="46"/>
        <end position="69"/>
    </location>
</feature>
<evidence type="ECO:0000256" key="4">
    <source>
        <dbReference type="ARBA" id="ARBA00023065"/>
    </source>
</evidence>
<dbReference type="InterPro" id="IPR018422">
    <property type="entry name" value="Cation/H_exchanger_CPA1"/>
</dbReference>
<keyword evidence="5" id="KW-0472">Membrane</keyword>
<dbReference type="VEuPathDB" id="VectorBase:ISCI020710"/>
<dbReference type="GO" id="GO:0015385">
    <property type="term" value="F:sodium:proton antiporter activity"/>
    <property type="evidence" value="ECO:0007669"/>
    <property type="project" value="InterPro"/>
</dbReference>
<dbReference type="VEuPathDB" id="VectorBase:ISCP_013417"/>
<feature type="transmembrane region" description="Helical" evidence="5">
    <location>
        <begin position="89"/>
        <end position="107"/>
    </location>
</feature>
<keyword evidence="2" id="KW-0813">Transport</keyword>
<evidence type="ECO:0000256" key="3">
    <source>
        <dbReference type="ARBA" id="ARBA00022475"/>
    </source>
</evidence>
<dbReference type="AlphaFoldDB" id="B7PYN7"/>
<reference evidence="6 8" key="1">
    <citation type="submission" date="2008-03" db="EMBL/GenBank/DDBJ databases">
        <title>Annotation of Ixodes scapularis.</title>
        <authorList>
            <consortium name="Ixodes scapularis Genome Project Consortium"/>
            <person name="Caler E."/>
            <person name="Hannick L.I."/>
            <person name="Bidwell S."/>
            <person name="Joardar V."/>
            <person name="Thiagarajan M."/>
            <person name="Amedeo P."/>
            <person name="Galinsky K.J."/>
            <person name="Schobel S."/>
            <person name="Inman J."/>
            <person name="Hostetler J."/>
            <person name="Miller J."/>
            <person name="Hammond M."/>
            <person name="Megy K."/>
            <person name="Lawson D."/>
            <person name="Kodira C."/>
            <person name="Sutton G."/>
            <person name="Meyer J."/>
            <person name="Hill C.A."/>
            <person name="Birren B."/>
            <person name="Nene V."/>
            <person name="Collins F."/>
            <person name="Alarcon-Chaidez F."/>
            <person name="Wikel S."/>
            <person name="Strausberg R."/>
        </authorList>
    </citation>
    <scope>NUCLEOTIDE SEQUENCE [LARGE SCALE GENOMIC DNA]</scope>
    <source>
        <strain evidence="8">Wikel</strain>
        <strain evidence="6">Wikel colony</strain>
    </source>
</reference>
<feature type="transmembrane region" description="Helical" evidence="5">
    <location>
        <begin position="6"/>
        <end position="25"/>
    </location>
</feature>
<feature type="non-terminal residue" evidence="6">
    <location>
        <position position="217"/>
    </location>
</feature>
<evidence type="ECO:0000313" key="6">
    <source>
        <dbReference type="EMBL" id="EEC11709.1"/>
    </source>
</evidence>
<keyword evidence="8" id="KW-1185">Reference proteome</keyword>
<name>B7PYN7_IXOSC</name>
<organism>
    <name type="scientific">Ixodes scapularis</name>
    <name type="common">Black-legged tick</name>
    <name type="synonym">Deer tick</name>
    <dbReference type="NCBI Taxonomy" id="6945"/>
    <lineage>
        <taxon>Eukaryota</taxon>
        <taxon>Metazoa</taxon>
        <taxon>Ecdysozoa</taxon>
        <taxon>Arthropoda</taxon>
        <taxon>Chelicerata</taxon>
        <taxon>Arachnida</taxon>
        <taxon>Acari</taxon>
        <taxon>Parasitiformes</taxon>
        <taxon>Ixodida</taxon>
        <taxon>Ixodoidea</taxon>
        <taxon>Ixodidae</taxon>
        <taxon>Ixodinae</taxon>
        <taxon>Ixodes</taxon>
    </lineage>
</organism>